<feature type="domain" description="Peptide methionine sulphoxide reductase MsrA" evidence="5">
    <location>
        <begin position="32"/>
        <end position="185"/>
    </location>
</feature>
<keyword evidence="7" id="KW-1185">Reference proteome</keyword>
<accession>A0A5P2G4N2</accession>
<dbReference type="Pfam" id="PF01625">
    <property type="entry name" value="PMSR"/>
    <property type="match status" value="1"/>
</dbReference>
<dbReference type="EMBL" id="CP044016">
    <property type="protein sequence ID" value="QES90786.1"/>
    <property type="molecule type" value="Genomic_DNA"/>
</dbReference>
<dbReference type="EC" id="1.8.4.11" evidence="4"/>
<protein>
    <recommendedName>
        <fullName evidence="4">Peptide methionine sulfoxide reductase MsrA</fullName>
        <shortName evidence="4">Protein-methionine-S-oxide reductase</shortName>
        <ecNumber evidence="4">1.8.4.11</ecNumber>
    </recommendedName>
    <alternativeName>
        <fullName evidence="4">Peptide-methionine (S)-S-oxide reductase</fullName>
        <shortName evidence="4">Peptide Met(O) reductase</shortName>
    </alternativeName>
</protein>
<dbReference type="PANTHER" id="PTHR43774:SF1">
    <property type="entry name" value="PEPTIDE METHIONINE SULFOXIDE REDUCTASE MSRA 2"/>
    <property type="match status" value="1"/>
</dbReference>
<dbReference type="SUPFAM" id="SSF55068">
    <property type="entry name" value="Peptide methionine sulfoxide reductase"/>
    <property type="match status" value="1"/>
</dbReference>
<comment type="catalytic activity">
    <reaction evidence="3 4">
        <text>[thioredoxin]-disulfide + L-methionine + H2O = L-methionine (S)-S-oxide + [thioredoxin]-dithiol</text>
        <dbReference type="Rhea" id="RHEA:19993"/>
        <dbReference type="Rhea" id="RHEA-COMP:10698"/>
        <dbReference type="Rhea" id="RHEA-COMP:10700"/>
        <dbReference type="ChEBI" id="CHEBI:15377"/>
        <dbReference type="ChEBI" id="CHEBI:29950"/>
        <dbReference type="ChEBI" id="CHEBI:50058"/>
        <dbReference type="ChEBI" id="CHEBI:57844"/>
        <dbReference type="ChEBI" id="CHEBI:58772"/>
        <dbReference type="EC" id="1.8.4.11"/>
    </reaction>
</comment>
<name>A0A5P2G4N2_9BACT</name>
<reference evidence="6 7" key="1">
    <citation type="submission" date="2019-09" db="EMBL/GenBank/DDBJ databases">
        <title>Complete genome sequence of Arachidicoccus sp. B3-10 isolated from apple orchard soil.</title>
        <authorList>
            <person name="Kim H.S."/>
            <person name="Han K.-I."/>
            <person name="Suh M.K."/>
            <person name="Lee K.C."/>
            <person name="Eom M.K."/>
            <person name="Kim J.-S."/>
            <person name="Kang S.W."/>
            <person name="Sin Y."/>
            <person name="Lee J.-S."/>
        </authorList>
    </citation>
    <scope>NUCLEOTIDE SEQUENCE [LARGE SCALE GENOMIC DNA]</scope>
    <source>
        <strain evidence="6 7">B3-10</strain>
    </source>
</reference>
<proteinExistence type="inferred from homology"/>
<keyword evidence="1 4" id="KW-0560">Oxidoreductase</keyword>
<evidence type="ECO:0000256" key="2">
    <source>
        <dbReference type="ARBA" id="ARBA00047806"/>
    </source>
</evidence>
<dbReference type="InterPro" id="IPR036509">
    <property type="entry name" value="Met_Sox_Rdtase_MsrA_sf"/>
</dbReference>
<dbReference type="PANTHER" id="PTHR43774">
    <property type="entry name" value="PEPTIDE METHIONINE SULFOXIDE REDUCTASE"/>
    <property type="match status" value="1"/>
</dbReference>
<evidence type="ECO:0000313" key="7">
    <source>
        <dbReference type="Proteomes" id="UP000292424"/>
    </source>
</evidence>
<dbReference type="OrthoDB" id="4174719at2"/>
<dbReference type="InterPro" id="IPR002569">
    <property type="entry name" value="Met_Sox_Rdtase_MsrA_dom"/>
</dbReference>
<dbReference type="GO" id="GO:0008113">
    <property type="term" value="F:peptide-methionine (S)-S-oxide reductase activity"/>
    <property type="evidence" value="ECO:0007669"/>
    <property type="project" value="UniProtKB-UniRule"/>
</dbReference>
<evidence type="ECO:0000256" key="1">
    <source>
        <dbReference type="ARBA" id="ARBA00023002"/>
    </source>
</evidence>
<dbReference type="GO" id="GO:0033744">
    <property type="term" value="F:L-methionine:thioredoxin-disulfide S-oxidoreductase activity"/>
    <property type="evidence" value="ECO:0007669"/>
    <property type="project" value="RHEA"/>
</dbReference>
<organism evidence="6 7">
    <name type="scientific">Rhizosphaericola mali</name>
    <dbReference type="NCBI Taxonomy" id="2545455"/>
    <lineage>
        <taxon>Bacteria</taxon>
        <taxon>Pseudomonadati</taxon>
        <taxon>Bacteroidota</taxon>
        <taxon>Chitinophagia</taxon>
        <taxon>Chitinophagales</taxon>
        <taxon>Chitinophagaceae</taxon>
        <taxon>Rhizosphaericola</taxon>
    </lineage>
</organism>
<sequence>MASFSCIEQKKQKKNMNDELADAQVITEGLDTATFGTGCFWCTEAIFQRLKGVTKVTSGYSGGTIGNPTYEEVCKGTSGYAEVCQVVYDPATISYDELLKVFWKVHDPTTLNRQGNDVGPQYRSVIFYHSDDQKEKAEHYKEELNKIEAYNSPVVTAVEPYSNFYAAEDYHQNYYNENGGQAYCHFVIQPKIKKFEEVFRDKLKTF</sequence>
<dbReference type="Proteomes" id="UP000292424">
    <property type="component" value="Chromosome"/>
</dbReference>
<dbReference type="NCBIfam" id="TIGR00401">
    <property type="entry name" value="msrA"/>
    <property type="match status" value="1"/>
</dbReference>
<dbReference type="KEGG" id="arac:E0W69_019725"/>
<dbReference type="HAMAP" id="MF_01401">
    <property type="entry name" value="MsrA"/>
    <property type="match status" value="1"/>
</dbReference>
<dbReference type="AlphaFoldDB" id="A0A5P2G4N2"/>
<evidence type="ECO:0000256" key="4">
    <source>
        <dbReference type="HAMAP-Rule" id="MF_01401"/>
    </source>
</evidence>
<evidence type="ECO:0000313" key="6">
    <source>
        <dbReference type="EMBL" id="QES90786.1"/>
    </source>
</evidence>
<feature type="active site" evidence="4">
    <location>
        <position position="39"/>
    </location>
</feature>
<evidence type="ECO:0000256" key="3">
    <source>
        <dbReference type="ARBA" id="ARBA00048782"/>
    </source>
</evidence>
<comment type="similarity">
    <text evidence="4">Belongs to the MsrA Met sulfoxide reductase family.</text>
</comment>
<gene>
    <name evidence="4 6" type="primary">msrA</name>
    <name evidence="6" type="ORF">E0W69_019725</name>
</gene>
<comment type="function">
    <text evidence="4">Has an important function as a repair enzyme for proteins that have been inactivated by oxidation. Catalyzes the reversible oxidation-reduction of methionine sulfoxide in proteins to methionine.</text>
</comment>
<comment type="catalytic activity">
    <reaction evidence="2 4">
        <text>L-methionyl-[protein] + [thioredoxin]-disulfide + H2O = L-methionyl-(S)-S-oxide-[protein] + [thioredoxin]-dithiol</text>
        <dbReference type="Rhea" id="RHEA:14217"/>
        <dbReference type="Rhea" id="RHEA-COMP:10698"/>
        <dbReference type="Rhea" id="RHEA-COMP:10700"/>
        <dbReference type="Rhea" id="RHEA-COMP:12313"/>
        <dbReference type="Rhea" id="RHEA-COMP:12315"/>
        <dbReference type="ChEBI" id="CHEBI:15377"/>
        <dbReference type="ChEBI" id="CHEBI:16044"/>
        <dbReference type="ChEBI" id="CHEBI:29950"/>
        <dbReference type="ChEBI" id="CHEBI:44120"/>
        <dbReference type="ChEBI" id="CHEBI:50058"/>
        <dbReference type="EC" id="1.8.4.11"/>
    </reaction>
</comment>
<evidence type="ECO:0000259" key="5">
    <source>
        <dbReference type="Pfam" id="PF01625"/>
    </source>
</evidence>
<dbReference type="Gene3D" id="3.30.1060.10">
    <property type="entry name" value="Peptide methionine sulphoxide reductase MsrA"/>
    <property type="match status" value="1"/>
</dbReference>